<dbReference type="RefSeq" id="WP_189058770.1">
    <property type="nucleotide sequence ID" value="NZ_BMMK01000015.1"/>
</dbReference>
<feature type="transmembrane region" description="Helical" evidence="6">
    <location>
        <begin position="261"/>
        <end position="278"/>
    </location>
</feature>
<dbReference type="Gene3D" id="1.20.1250.20">
    <property type="entry name" value="MFS general substrate transporter like domains"/>
    <property type="match status" value="2"/>
</dbReference>
<feature type="transmembrane region" description="Helical" evidence="6">
    <location>
        <begin position="30"/>
        <end position="50"/>
    </location>
</feature>
<evidence type="ECO:0000313" key="9">
    <source>
        <dbReference type="Proteomes" id="UP000637578"/>
    </source>
</evidence>
<evidence type="ECO:0000259" key="7">
    <source>
        <dbReference type="PROSITE" id="PS50850"/>
    </source>
</evidence>
<reference evidence="8" key="1">
    <citation type="journal article" date="2014" name="Int. J. Syst. Evol. Microbiol.">
        <title>Complete genome sequence of Corynebacterium casei LMG S-19264T (=DSM 44701T), isolated from a smear-ripened cheese.</title>
        <authorList>
            <consortium name="US DOE Joint Genome Institute (JGI-PGF)"/>
            <person name="Walter F."/>
            <person name="Albersmeier A."/>
            <person name="Kalinowski J."/>
            <person name="Ruckert C."/>
        </authorList>
    </citation>
    <scope>NUCLEOTIDE SEQUENCE</scope>
    <source>
        <strain evidence="8">CGMCC 4.5737</strain>
    </source>
</reference>
<feature type="transmembrane region" description="Helical" evidence="6">
    <location>
        <begin position="70"/>
        <end position="89"/>
    </location>
</feature>
<dbReference type="InterPro" id="IPR051788">
    <property type="entry name" value="MFS_Transporter"/>
</dbReference>
<dbReference type="GO" id="GO:0022857">
    <property type="term" value="F:transmembrane transporter activity"/>
    <property type="evidence" value="ECO:0007669"/>
    <property type="project" value="InterPro"/>
</dbReference>
<dbReference type="PROSITE" id="PS50850">
    <property type="entry name" value="MFS"/>
    <property type="match status" value="1"/>
</dbReference>
<evidence type="ECO:0000256" key="2">
    <source>
        <dbReference type="ARBA" id="ARBA00022692"/>
    </source>
</evidence>
<feature type="transmembrane region" description="Helical" evidence="6">
    <location>
        <begin position="314"/>
        <end position="332"/>
    </location>
</feature>
<feature type="transmembrane region" description="Helical" evidence="6">
    <location>
        <begin position="374"/>
        <end position="393"/>
    </location>
</feature>
<evidence type="ECO:0000256" key="6">
    <source>
        <dbReference type="SAM" id="Phobius"/>
    </source>
</evidence>
<dbReference type="InterPro" id="IPR036259">
    <property type="entry name" value="MFS_trans_sf"/>
</dbReference>
<dbReference type="InterPro" id="IPR011701">
    <property type="entry name" value="MFS"/>
</dbReference>
<dbReference type="Pfam" id="PF07690">
    <property type="entry name" value="MFS_1"/>
    <property type="match status" value="1"/>
</dbReference>
<comment type="caution">
    <text evidence="8">The sequence shown here is derived from an EMBL/GenBank/DDBJ whole genome shotgun (WGS) entry which is preliminary data.</text>
</comment>
<keyword evidence="4 6" id="KW-0472">Membrane</keyword>
<evidence type="ECO:0000256" key="1">
    <source>
        <dbReference type="ARBA" id="ARBA00004651"/>
    </source>
</evidence>
<dbReference type="GO" id="GO:0005886">
    <property type="term" value="C:plasma membrane"/>
    <property type="evidence" value="ECO:0007669"/>
    <property type="project" value="UniProtKB-SubCell"/>
</dbReference>
<dbReference type="InterPro" id="IPR020846">
    <property type="entry name" value="MFS_dom"/>
</dbReference>
<reference evidence="8" key="2">
    <citation type="submission" date="2020-09" db="EMBL/GenBank/DDBJ databases">
        <authorList>
            <person name="Sun Q."/>
            <person name="Zhou Y."/>
        </authorList>
    </citation>
    <scope>NUCLEOTIDE SEQUENCE</scope>
    <source>
        <strain evidence="8">CGMCC 4.5737</strain>
    </source>
</reference>
<dbReference type="Proteomes" id="UP000637578">
    <property type="component" value="Unassembled WGS sequence"/>
</dbReference>
<accession>A0A8J3CFZ9</accession>
<evidence type="ECO:0000256" key="5">
    <source>
        <dbReference type="SAM" id="MobiDB-lite"/>
    </source>
</evidence>
<comment type="subcellular location">
    <subcellularLocation>
        <location evidence="1">Cell membrane</location>
        <topology evidence="1">Multi-pass membrane protein</topology>
    </subcellularLocation>
</comment>
<feature type="domain" description="Major facilitator superfamily (MFS) profile" evidence="7">
    <location>
        <begin position="223"/>
        <end position="398"/>
    </location>
</feature>
<feature type="transmembrane region" description="Helical" evidence="6">
    <location>
        <begin position="290"/>
        <end position="308"/>
    </location>
</feature>
<dbReference type="AlphaFoldDB" id="A0A8J3CFZ9"/>
<evidence type="ECO:0000256" key="3">
    <source>
        <dbReference type="ARBA" id="ARBA00022989"/>
    </source>
</evidence>
<organism evidence="8 9">
    <name type="scientific">Longimycelium tulufanense</name>
    <dbReference type="NCBI Taxonomy" id="907463"/>
    <lineage>
        <taxon>Bacteria</taxon>
        <taxon>Bacillati</taxon>
        <taxon>Actinomycetota</taxon>
        <taxon>Actinomycetes</taxon>
        <taxon>Pseudonocardiales</taxon>
        <taxon>Pseudonocardiaceae</taxon>
        <taxon>Longimycelium</taxon>
    </lineage>
</organism>
<dbReference type="CDD" id="cd17393">
    <property type="entry name" value="MFS_MosC_like"/>
    <property type="match status" value="1"/>
</dbReference>
<feature type="transmembrane region" description="Helical" evidence="6">
    <location>
        <begin position="153"/>
        <end position="177"/>
    </location>
</feature>
<proteinExistence type="predicted"/>
<keyword evidence="3 6" id="KW-1133">Transmembrane helix</keyword>
<dbReference type="PANTHER" id="PTHR23514:SF13">
    <property type="entry name" value="INNER MEMBRANE PROTEIN YBJJ"/>
    <property type="match status" value="1"/>
</dbReference>
<keyword evidence="9" id="KW-1185">Reference proteome</keyword>
<dbReference type="EMBL" id="BMMK01000015">
    <property type="protein sequence ID" value="GGM60016.1"/>
    <property type="molecule type" value="Genomic_DNA"/>
</dbReference>
<feature type="transmembrane region" description="Helical" evidence="6">
    <location>
        <begin position="96"/>
        <end position="115"/>
    </location>
</feature>
<dbReference type="SUPFAM" id="SSF103473">
    <property type="entry name" value="MFS general substrate transporter"/>
    <property type="match status" value="1"/>
</dbReference>
<protein>
    <submittedName>
        <fullName evidence="8">MFS transporter</fullName>
    </submittedName>
</protein>
<evidence type="ECO:0000256" key="4">
    <source>
        <dbReference type="ARBA" id="ARBA00023136"/>
    </source>
</evidence>
<name>A0A8J3CFZ9_9PSEU</name>
<sequence length="398" mass="39691">MPADRRPGTAATSGPVPRPAPTATARRRRLAFLAVAGGFLALGVGFGNWAVRVPDVAHRLGLDHAELGTLLLMLAVGSLPGMSLAGALAARLDAAVLAIGCLGLFAVSIAIPPWADGAGSLGLALFLLGAANGALGVVLNGQAALLERVLGRPVLSTCHAVFSLGAFAGSLTGSTIANAGLPVHWHLVGVAVVLLALTVGFAPHFVRNPPAPGARPFARPNRTLVAFGVLAFAVLLGEGAATDWSAVYLRDVLHASPGTAGLAYASFALTMAGGRFAGDWLAGRFGQSPVVRVAGVVASAGVLVTLLAPTAAVGIVGFGLLGAGASVVFPQVMASVARRFHAPAAAISAVSSVGYLGFLLGPALIGYVSHALNLRVGLVVVLACAVAIVGLSGRLRAA</sequence>
<dbReference type="PANTHER" id="PTHR23514">
    <property type="entry name" value="BYPASS OF STOP CODON PROTEIN 6"/>
    <property type="match status" value="1"/>
</dbReference>
<gene>
    <name evidence="8" type="ORF">GCM10012275_33930</name>
</gene>
<feature type="transmembrane region" description="Helical" evidence="6">
    <location>
        <begin position="121"/>
        <end position="141"/>
    </location>
</feature>
<feature type="transmembrane region" description="Helical" evidence="6">
    <location>
        <begin position="183"/>
        <end position="202"/>
    </location>
</feature>
<feature type="transmembrane region" description="Helical" evidence="6">
    <location>
        <begin position="344"/>
        <end position="368"/>
    </location>
</feature>
<feature type="transmembrane region" description="Helical" evidence="6">
    <location>
        <begin position="223"/>
        <end position="241"/>
    </location>
</feature>
<keyword evidence="2 6" id="KW-0812">Transmembrane</keyword>
<feature type="region of interest" description="Disordered" evidence="5">
    <location>
        <begin position="1"/>
        <end position="21"/>
    </location>
</feature>
<evidence type="ECO:0000313" key="8">
    <source>
        <dbReference type="EMBL" id="GGM60016.1"/>
    </source>
</evidence>